<dbReference type="InterPro" id="IPR010920">
    <property type="entry name" value="LSM_dom_sf"/>
</dbReference>
<dbReference type="AlphaFoldDB" id="A0A852SSU3"/>
<comment type="caution">
    <text evidence="8">The sequence shown here is derived from an EMBL/GenBank/DDBJ whole genome shotgun (WGS) entry which is preliminary data.</text>
</comment>
<dbReference type="Proteomes" id="UP000549913">
    <property type="component" value="Unassembled WGS sequence"/>
</dbReference>
<sequence>MASIVAAWILSVFAKRGVLAVLRRMQGIGEGAAILTARIVRYAILLVGIGVAFAFLGASVQPLIAVALIVGAVVVLALRGISANFAAGLVLQTRHPIKVGDEIEVGGYVGAVRELNGRSVVIVTRDGRNVHIPNSQVLESPLVNHSELGLRRSDVEVRVQAGAEGAEPVRSLIAEAVASVEGVDKARAGTVLLQSSEPDRVVLLVRFWHHPLAAPAICSPVVQAIADALHGAGHPAVVTSALPAVALTPPPRM</sequence>
<feature type="transmembrane region" description="Helical" evidence="6">
    <location>
        <begin position="63"/>
        <end position="81"/>
    </location>
</feature>
<reference evidence="8 9" key="1">
    <citation type="submission" date="2020-07" db="EMBL/GenBank/DDBJ databases">
        <title>Sequencing the genomes of 1000 actinobacteria strains.</title>
        <authorList>
            <person name="Klenk H.-P."/>
        </authorList>
    </citation>
    <scope>NUCLEOTIDE SEQUENCE [LARGE SCALE GENOMIC DNA]</scope>
    <source>
        <strain evidence="8 9">DSM 26474</strain>
    </source>
</reference>
<feature type="domain" description="Mechanosensitive ion channel MscS" evidence="7">
    <location>
        <begin position="83"/>
        <end position="146"/>
    </location>
</feature>
<keyword evidence="9" id="KW-1185">Reference proteome</keyword>
<dbReference type="InterPro" id="IPR006685">
    <property type="entry name" value="MscS_channel_2nd"/>
</dbReference>
<dbReference type="Pfam" id="PF00924">
    <property type="entry name" value="MS_channel_2nd"/>
    <property type="match status" value="1"/>
</dbReference>
<dbReference type="GO" id="GO:0008381">
    <property type="term" value="F:mechanosensitive monoatomic ion channel activity"/>
    <property type="evidence" value="ECO:0007669"/>
    <property type="project" value="InterPro"/>
</dbReference>
<evidence type="ECO:0000256" key="6">
    <source>
        <dbReference type="SAM" id="Phobius"/>
    </source>
</evidence>
<dbReference type="SUPFAM" id="SSF50182">
    <property type="entry name" value="Sm-like ribonucleoproteins"/>
    <property type="match status" value="1"/>
</dbReference>
<dbReference type="Gene3D" id="1.10.287.1260">
    <property type="match status" value="1"/>
</dbReference>
<evidence type="ECO:0000313" key="9">
    <source>
        <dbReference type="Proteomes" id="UP000549913"/>
    </source>
</evidence>
<dbReference type="RefSeq" id="WP_179548882.1">
    <property type="nucleotide sequence ID" value="NZ_BSEW01000002.1"/>
</dbReference>
<keyword evidence="5 6" id="KW-0472">Membrane</keyword>
<gene>
    <name evidence="8" type="ORF">BJ984_003216</name>
</gene>
<evidence type="ECO:0000256" key="3">
    <source>
        <dbReference type="ARBA" id="ARBA00022692"/>
    </source>
</evidence>
<evidence type="ECO:0000259" key="7">
    <source>
        <dbReference type="Pfam" id="PF00924"/>
    </source>
</evidence>
<evidence type="ECO:0000256" key="1">
    <source>
        <dbReference type="ARBA" id="ARBA00004651"/>
    </source>
</evidence>
<name>A0A852SSU3_9MICO</name>
<keyword evidence="4 6" id="KW-1133">Transmembrane helix</keyword>
<dbReference type="InterPro" id="IPR045275">
    <property type="entry name" value="MscS_archaea/bacteria_type"/>
</dbReference>
<keyword evidence="3 6" id="KW-0812">Transmembrane</keyword>
<keyword evidence="2" id="KW-1003">Cell membrane</keyword>
<dbReference type="InterPro" id="IPR023408">
    <property type="entry name" value="MscS_beta-dom_sf"/>
</dbReference>
<dbReference type="InterPro" id="IPR011066">
    <property type="entry name" value="MscS_channel_C_sf"/>
</dbReference>
<feature type="transmembrane region" description="Helical" evidence="6">
    <location>
        <begin position="38"/>
        <end position="56"/>
    </location>
</feature>
<evidence type="ECO:0000313" key="8">
    <source>
        <dbReference type="EMBL" id="NYD72058.1"/>
    </source>
</evidence>
<comment type="subcellular location">
    <subcellularLocation>
        <location evidence="1">Cell membrane</location>
        <topology evidence="1">Multi-pass membrane protein</topology>
    </subcellularLocation>
</comment>
<dbReference type="PANTHER" id="PTHR30221:SF1">
    <property type="entry name" value="SMALL-CONDUCTANCE MECHANOSENSITIVE CHANNEL"/>
    <property type="match status" value="1"/>
</dbReference>
<dbReference type="Gene3D" id="2.30.30.60">
    <property type="match status" value="1"/>
</dbReference>
<evidence type="ECO:0000256" key="4">
    <source>
        <dbReference type="ARBA" id="ARBA00022989"/>
    </source>
</evidence>
<organism evidence="8 9">
    <name type="scientific">Herbiconiux flava</name>
    <dbReference type="NCBI Taxonomy" id="881268"/>
    <lineage>
        <taxon>Bacteria</taxon>
        <taxon>Bacillati</taxon>
        <taxon>Actinomycetota</taxon>
        <taxon>Actinomycetes</taxon>
        <taxon>Micrococcales</taxon>
        <taxon>Microbacteriaceae</taxon>
        <taxon>Herbiconiux</taxon>
    </lineage>
</organism>
<dbReference type="EMBL" id="JACCBM010000001">
    <property type="protein sequence ID" value="NYD72058.1"/>
    <property type="molecule type" value="Genomic_DNA"/>
</dbReference>
<proteinExistence type="predicted"/>
<dbReference type="GO" id="GO:0005886">
    <property type="term" value="C:plasma membrane"/>
    <property type="evidence" value="ECO:0007669"/>
    <property type="project" value="UniProtKB-SubCell"/>
</dbReference>
<protein>
    <submittedName>
        <fullName evidence="8">Small-conductance mechanosensitive channel</fullName>
    </submittedName>
</protein>
<accession>A0A852SSU3</accession>
<evidence type="ECO:0000256" key="5">
    <source>
        <dbReference type="ARBA" id="ARBA00023136"/>
    </source>
</evidence>
<evidence type="ECO:0000256" key="2">
    <source>
        <dbReference type="ARBA" id="ARBA00022475"/>
    </source>
</evidence>
<dbReference type="PANTHER" id="PTHR30221">
    <property type="entry name" value="SMALL-CONDUCTANCE MECHANOSENSITIVE CHANNEL"/>
    <property type="match status" value="1"/>
</dbReference>
<dbReference type="SUPFAM" id="SSF82689">
    <property type="entry name" value="Mechanosensitive channel protein MscS (YggB), C-terminal domain"/>
    <property type="match status" value="1"/>
</dbReference>